<gene>
    <name evidence="5" type="ORF">COB13_08235</name>
</gene>
<dbReference type="SUPFAM" id="SSF46689">
    <property type="entry name" value="Homeodomain-like"/>
    <property type="match status" value="2"/>
</dbReference>
<organism evidence="5">
    <name type="scientific">OCS116 cluster bacterium</name>
    <dbReference type="NCBI Taxonomy" id="2030921"/>
    <lineage>
        <taxon>Bacteria</taxon>
        <taxon>Pseudomonadati</taxon>
        <taxon>Pseudomonadota</taxon>
        <taxon>Alphaproteobacteria</taxon>
        <taxon>OCS116 cluster</taxon>
    </lineage>
</organism>
<keyword evidence="1" id="KW-0805">Transcription regulation</keyword>
<keyword evidence="3" id="KW-0804">Transcription</keyword>
<dbReference type="InterPro" id="IPR050204">
    <property type="entry name" value="AraC_XylS_family_regulators"/>
</dbReference>
<evidence type="ECO:0000256" key="2">
    <source>
        <dbReference type="ARBA" id="ARBA00023125"/>
    </source>
</evidence>
<accession>A0A2A4Z1U5</accession>
<dbReference type="InterPro" id="IPR018062">
    <property type="entry name" value="HTH_AraC-typ_CS"/>
</dbReference>
<reference key="1">
    <citation type="submission" date="2017-08" db="EMBL/GenBank/DDBJ databases">
        <title>A dynamic microbial community with high functional redundancy inhabits the cold, oxic subseafloor aquifer.</title>
        <authorList>
            <person name="Tully B.J."/>
            <person name="Wheat C.G."/>
            <person name="Glazer B.T."/>
            <person name="Huber J.A."/>
        </authorList>
    </citation>
    <scope>NUCLEOTIDE SEQUENCE [LARGE SCALE GENOMIC DNA]</scope>
</reference>
<reference evidence="5" key="2">
    <citation type="journal article" date="2018" name="ISME J.">
        <title>A dynamic microbial community with high functional redundancy inhabits the cold, oxic subseafloor aquifer.</title>
        <authorList>
            <person name="Tully B.J."/>
            <person name="Wheat C.G."/>
            <person name="Glazer B.T."/>
            <person name="Huber J.A."/>
        </authorList>
    </citation>
    <scope>NUCLEOTIDE SEQUENCE</scope>
    <source>
        <strain evidence="5">NORP83</strain>
    </source>
</reference>
<comment type="caution">
    <text evidence="5">The sequence shown here is derived from an EMBL/GenBank/DDBJ whole genome shotgun (WGS) entry which is preliminary data.</text>
</comment>
<dbReference type="Pfam" id="PF12833">
    <property type="entry name" value="HTH_18"/>
    <property type="match status" value="1"/>
</dbReference>
<dbReference type="GO" id="GO:0043565">
    <property type="term" value="F:sequence-specific DNA binding"/>
    <property type="evidence" value="ECO:0007669"/>
    <property type="project" value="InterPro"/>
</dbReference>
<dbReference type="InterPro" id="IPR009057">
    <property type="entry name" value="Homeodomain-like_sf"/>
</dbReference>
<dbReference type="EMBL" id="NVUS01000009">
    <property type="protein sequence ID" value="PCJ00942.1"/>
    <property type="molecule type" value="Genomic_DNA"/>
</dbReference>
<evidence type="ECO:0000256" key="1">
    <source>
        <dbReference type="ARBA" id="ARBA00023015"/>
    </source>
</evidence>
<name>A0A2A4Z1U5_9PROT</name>
<dbReference type="AlphaFoldDB" id="A0A2A4Z1U5"/>
<dbReference type="SMART" id="SM00342">
    <property type="entry name" value="HTH_ARAC"/>
    <property type="match status" value="1"/>
</dbReference>
<evidence type="ECO:0000259" key="4">
    <source>
        <dbReference type="PROSITE" id="PS01124"/>
    </source>
</evidence>
<protein>
    <submittedName>
        <fullName evidence="5">AraC family transcriptional regulator</fullName>
    </submittedName>
</protein>
<proteinExistence type="predicted"/>
<dbReference type="PROSITE" id="PS00041">
    <property type="entry name" value="HTH_ARAC_FAMILY_1"/>
    <property type="match status" value="1"/>
</dbReference>
<evidence type="ECO:0000256" key="3">
    <source>
        <dbReference type="ARBA" id="ARBA00023163"/>
    </source>
</evidence>
<dbReference type="GO" id="GO:0003700">
    <property type="term" value="F:DNA-binding transcription factor activity"/>
    <property type="evidence" value="ECO:0007669"/>
    <property type="project" value="InterPro"/>
</dbReference>
<feature type="domain" description="HTH araC/xylS-type" evidence="4">
    <location>
        <begin position="189"/>
        <end position="287"/>
    </location>
</feature>
<dbReference type="Pfam" id="PF22200">
    <property type="entry name" value="ExsA_N"/>
    <property type="match status" value="1"/>
</dbReference>
<dbReference type="PROSITE" id="PS01124">
    <property type="entry name" value="HTH_ARAC_FAMILY_2"/>
    <property type="match status" value="1"/>
</dbReference>
<dbReference type="Gene3D" id="1.10.10.60">
    <property type="entry name" value="Homeodomain-like"/>
    <property type="match status" value="1"/>
</dbReference>
<keyword evidence="2" id="KW-0238">DNA-binding</keyword>
<dbReference type="PANTHER" id="PTHR46796">
    <property type="entry name" value="HTH-TYPE TRANSCRIPTIONAL ACTIVATOR RHAS-RELATED"/>
    <property type="match status" value="1"/>
</dbReference>
<evidence type="ECO:0000313" key="5">
    <source>
        <dbReference type="EMBL" id="PCJ00942.1"/>
    </source>
</evidence>
<dbReference type="InterPro" id="IPR018060">
    <property type="entry name" value="HTH_AraC"/>
</dbReference>
<sequence length="288" mass="33692">MILEILPQHLFSMPNVNALLRHQNTTIMHKILHQNLLDKEMYLSSVALLYIIKGEQSIGIYDAERVQVEQGQLLYLPKDIYLVSDFIKQNDSFEAVLFFIDDDMLDKLRPLKIEKPEIQTHRHKPLILSTNQQMAKYVGSLIDVYAGQENNPQLLEIKLLELLALVKFQHDGDDFLDEFYSRSLMPKKRDIREFMHQHYLQNLKIEDYAHLTGRSVSTFNREFKAFYEATPHQWLIEQRLVKAHEMLSEGKANVTQTALAVGYDNVSHFISAYKKKYKQTPKQTKIGK</sequence>
<dbReference type="InterPro" id="IPR054015">
    <property type="entry name" value="ExsA-like_N"/>
</dbReference>